<accession>A0A8S1H1U9</accession>
<evidence type="ECO:0000256" key="1">
    <source>
        <dbReference type="SAM" id="SignalP"/>
    </source>
</evidence>
<evidence type="ECO:0000313" key="3">
    <source>
        <dbReference type="Proteomes" id="UP000835052"/>
    </source>
</evidence>
<organism evidence="2 3">
    <name type="scientific">Caenorhabditis auriculariae</name>
    <dbReference type="NCBI Taxonomy" id="2777116"/>
    <lineage>
        <taxon>Eukaryota</taxon>
        <taxon>Metazoa</taxon>
        <taxon>Ecdysozoa</taxon>
        <taxon>Nematoda</taxon>
        <taxon>Chromadorea</taxon>
        <taxon>Rhabditida</taxon>
        <taxon>Rhabditina</taxon>
        <taxon>Rhabditomorpha</taxon>
        <taxon>Rhabditoidea</taxon>
        <taxon>Rhabditidae</taxon>
        <taxon>Peloderinae</taxon>
        <taxon>Caenorhabditis</taxon>
    </lineage>
</organism>
<reference evidence="2" key="1">
    <citation type="submission" date="2020-10" db="EMBL/GenBank/DDBJ databases">
        <authorList>
            <person name="Kikuchi T."/>
        </authorList>
    </citation>
    <scope>NUCLEOTIDE SEQUENCE</scope>
    <source>
        <strain evidence="2">NKZ352</strain>
    </source>
</reference>
<protein>
    <submittedName>
        <fullName evidence="2">Uncharacterized protein</fullName>
    </submittedName>
</protein>
<keyword evidence="1" id="KW-0732">Signal</keyword>
<name>A0A8S1H1U9_9PELO</name>
<evidence type="ECO:0000313" key="2">
    <source>
        <dbReference type="EMBL" id="CAD6189312.1"/>
    </source>
</evidence>
<gene>
    <name evidence="2" type="ORF">CAUJ_LOCUS5231</name>
</gene>
<feature type="chain" id="PRO_5035877987" evidence="1">
    <location>
        <begin position="20"/>
        <end position="70"/>
    </location>
</feature>
<feature type="signal peptide" evidence="1">
    <location>
        <begin position="1"/>
        <end position="19"/>
    </location>
</feature>
<dbReference type="EMBL" id="CAJGYM010000010">
    <property type="protein sequence ID" value="CAD6189312.1"/>
    <property type="molecule type" value="Genomic_DNA"/>
</dbReference>
<proteinExistence type="predicted"/>
<dbReference type="Proteomes" id="UP000835052">
    <property type="component" value="Unassembled WGS sequence"/>
</dbReference>
<comment type="caution">
    <text evidence="2">The sequence shown here is derived from an EMBL/GenBank/DDBJ whole genome shotgun (WGS) entry which is preliminary data.</text>
</comment>
<sequence length="70" mass="7895">MNGQLLLAILLCLCLSTSALRGALFRSGRSVRQPIGQESGEQVYPMRRFNGKSGYDVPPIYLPLYDRYPF</sequence>
<dbReference type="AlphaFoldDB" id="A0A8S1H1U9"/>
<keyword evidence="3" id="KW-1185">Reference proteome</keyword>